<proteinExistence type="inferred from homology"/>
<dbReference type="Gene3D" id="3.40.50.150">
    <property type="entry name" value="Vaccinia Virus protein VP39"/>
    <property type="match status" value="1"/>
</dbReference>
<dbReference type="EC" id="2.1.1.85" evidence="3"/>
<dbReference type="PANTHER" id="PTHR14614">
    <property type="entry name" value="HEPATOCELLULAR CARCINOMA-ASSOCIATED ANTIGEN"/>
    <property type="match status" value="1"/>
</dbReference>
<dbReference type="EMBL" id="VZSG01000284">
    <property type="protein sequence ID" value="NWX87305.1"/>
    <property type="molecule type" value="Genomic_DNA"/>
</dbReference>
<evidence type="ECO:0000256" key="9">
    <source>
        <dbReference type="ARBA" id="ARBA00038126"/>
    </source>
</evidence>
<keyword evidence="7" id="KW-0949">S-adenosyl-L-methionine</keyword>
<sequence>PSGQPRSLKAAREHRVPEDADQILQGKTMEVVAGLYAVKISAVEKQLLDGLCGEDAVSKSVLAHSDLIPGAYEGGLKIWECTFDLMDYCSETEMQFTNKTVLDLGCGAGLLGIVALKGKAKEVHFQDYNSTVIKEITLPNAVANCRVDGDDGKTSKPPSKRLKKAKCSPDLLSKCRFFSGEWSKVSELLLSSSKPFSKYDLILTSETIYNPDYYGALHDALSQLLAKNGRVYLASKAHYFGVGGGVPLFEKFIEERNVFRTNTVKIIDKGLKRFIIEMAFKISS</sequence>
<evidence type="ECO:0000256" key="8">
    <source>
        <dbReference type="ARBA" id="ARBA00023242"/>
    </source>
</evidence>
<evidence type="ECO:0000256" key="5">
    <source>
        <dbReference type="ARBA" id="ARBA00022603"/>
    </source>
</evidence>
<keyword evidence="4" id="KW-0963">Cytoplasm</keyword>
<evidence type="ECO:0000313" key="10">
    <source>
        <dbReference type="EMBL" id="NWX87305.1"/>
    </source>
</evidence>
<comment type="subcellular location">
    <subcellularLocation>
        <location evidence="2">Cytoplasm</location>
    </subcellularLocation>
    <subcellularLocation>
        <location evidence="1">Nucleus</location>
    </subcellularLocation>
</comment>
<dbReference type="SUPFAM" id="SSF53335">
    <property type="entry name" value="S-adenosyl-L-methionine-dependent methyltransferases"/>
    <property type="match status" value="1"/>
</dbReference>
<name>A0A7K6ZTU4_9AVES</name>
<keyword evidence="6 10" id="KW-0808">Transferase</keyword>
<comment type="caution">
    <text evidence="10">The sequence shown here is derived from an EMBL/GenBank/DDBJ whole genome shotgun (WGS) entry which is preliminary data.</text>
</comment>
<reference evidence="10 11" key="1">
    <citation type="submission" date="2019-09" db="EMBL/GenBank/DDBJ databases">
        <title>Bird 10,000 Genomes (B10K) Project - Family phase.</title>
        <authorList>
            <person name="Zhang G."/>
        </authorList>
    </citation>
    <scope>NUCLEOTIDE SEQUENCE [LARGE SCALE GENOMIC DNA]</scope>
    <source>
        <strain evidence="10">B10K-MSB-04</strain>
    </source>
</reference>
<dbReference type="GO" id="GO:0032259">
    <property type="term" value="P:methylation"/>
    <property type="evidence" value="ECO:0007669"/>
    <property type="project" value="UniProtKB-KW"/>
</dbReference>
<dbReference type="InterPro" id="IPR029063">
    <property type="entry name" value="SAM-dependent_MTases_sf"/>
</dbReference>
<accession>A0A7K6ZTU4</accession>
<comment type="similarity">
    <text evidence="9">Belongs to the methyltransferase superfamily. METTL18 family.</text>
</comment>
<feature type="non-terminal residue" evidence="10">
    <location>
        <position position="1"/>
    </location>
</feature>
<evidence type="ECO:0000256" key="3">
    <source>
        <dbReference type="ARBA" id="ARBA00012533"/>
    </source>
</evidence>
<dbReference type="GO" id="GO:0005737">
    <property type="term" value="C:cytoplasm"/>
    <property type="evidence" value="ECO:0007669"/>
    <property type="project" value="UniProtKB-SubCell"/>
</dbReference>
<evidence type="ECO:0000256" key="2">
    <source>
        <dbReference type="ARBA" id="ARBA00004496"/>
    </source>
</evidence>
<evidence type="ECO:0000256" key="4">
    <source>
        <dbReference type="ARBA" id="ARBA00022490"/>
    </source>
</evidence>
<dbReference type="AlphaFoldDB" id="A0A7K6ZTU4"/>
<evidence type="ECO:0000313" key="11">
    <source>
        <dbReference type="Proteomes" id="UP000538817"/>
    </source>
</evidence>
<evidence type="ECO:0000256" key="6">
    <source>
        <dbReference type="ARBA" id="ARBA00022679"/>
    </source>
</evidence>
<dbReference type="Pfam" id="PF13489">
    <property type="entry name" value="Methyltransf_23"/>
    <property type="match status" value="1"/>
</dbReference>
<dbReference type="Proteomes" id="UP000538817">
    <property type="component" value="Unassembled WGS sequence"/>
</dbReference>
<keyword evidence="11" id="KW-1185">Reference proteome</keyword>
<dbReference type="InterPro" id="IPR019410">
    <property type="entry name" value="Methyltransf_16"/>
</dbReference>
<dbReference type="PANTHER" id="PTHR14614:SF39">
    <property type="entry name" value="HISTIDINE PROTEIN METHYLTRANSFERASE 1 HOMOLOG"/>
    <property type="match status" value="1"/>
</dbReference>
<keyword evidence="8" id="KW-0539">Nucleus</keyword>
<evidence type="ECO:0000256" key="1">
    <source>
        <dbReference type="ARBA" id="ARBA00004123"/>
    </source>
</evidence>
<dbReference type="CDD" id="cd02440">
    <property type="entry name" value="AdoMet_MTases"/>
    <property type="match status" value="1"/>
</dbReference>
<evidence type="ECO:0000256" key="7">
    <source>
        <dbReference type="ARBA" id="ARBA00022691"/>
    </source>
</evidence>
<dbReference type="GO" id="GO:0005634">
    <property type="term" value="C:nucleus"/>
    <property type="evidence" value="ECO:0007669"/>
    <property type="project" value="UniProtKB-SubCell"/>
</dbReference>
<dbReference type="GO" id="GO:0018064">
    <property type="term" value="F:protein-L-histidine N-tele-methyltransferase activity"/>
    <property type="evidence" value="ECO:0007669"/>
    <property type="project" value="UniProtKB-EC"/>
</dbReference>
<keyword evidence="5 10" id="KW-0489">Methyltransferase</keyword>
<protein>
    <recommendedName>
        <fullName evidence="3">protein-histidine N-methyltransferase</fullName>
        <ecNumber evidence="3">2.1.1.85</ecNumber>
    </recommendedName>
</protein>
<feature type="non-terminal residue" evidence="10">
    <location>
        <position position="284"/>
    </location>
</feature>
<gene>
    <name evidence="10" type="primary">Mettl18</name>
    <name evidence="10" type="ORF">NOTPEN_R14215</name>
</gene>
<organism evidence="10 11">
    <name type="scientific">Nothoprocta pentlandii</name>
    <dbReference type="NCBI Taxonomy" id="2585814"/>
    <lineage>
        <taxon>Eukaryota</taxon>
        <taxon>Metazoa</taxon>
        <taxon>Chordata</taxon>
        <taxon>Craniata</taxon>
        <taxon>Vertebrata</taxon>
        <taxon>Euteleostomi</taxon>
        <taxon>Archelosauria</taxon>
        <taxon>Archosauria</taxon>
        <taxon>Dinosauria</taxon>
        <taxon>Saurischia</taxon>
        <taxon>Theropoda</taxon>
        <taxon>Coelurosauria</taxon>
        <taxon>Aves</taxon>
        <taxon>Palaeognathae</taxon>
        <taxon>Tinamiformes</taxon>
        <taxon>Tinamidae</taxon>
        <taxon>Nothoprocta</taxon>
    </lineage>
</organism>